<dbReference type="AlphaFoldDB" id="T1IEE0"/>
<evidence type="ECO:0000313" key="3">
    <source>
        <dbReference type="Proteomes" id="UP000015103"/>
    </source>
</evidence>
<accession>T1IEE0</accession>
<protein>
    <submittedName>
        <fullName evidence="2">Uncharacterized protein</fullName>
    </submittedName>
</protein>
<keyword evidence="3" id="KW-1185">Reference proteome</keyword>
<sequence length="231" mass="26106">MYGIHLECCRLSKHNKVIWEWIRRLGRQSNVLDETDARGLKYDAEVNINQLLDTNNRNIFGSSDMDGFRAKGFSSFKPTSSPEVAKQVFDFFKSRKSPEEHTSLKTLKQALAKPKEAIRKTKEQVTAMMRKRGGSADAQRSEKRPPKARPSAAQQQAEMGAAKNPQSLSQSLQQQQLQLKRHPPASQQLMDNPLYPSRTSSREGQAQEKSQQPAVQPGKPSGKQPTRTYKQ</sequence>
<organism evidence="2 3">
    <name type="scientific">Rhodnius prolixus</name>
    <name type="common">Triatomid bug</name>
    <dbReference type="NCBI Taxonomy" id="13249"/>
    <lineage>
        <taxon>Eukaryota</taxon>
        <taxon>Metazoa</taxon>
        <taxon>Ecdysozoa</taxon>
        <taxon>Arthropoda</taxon>
        <taxon>Hexapoda</taxon>
        <taxon>Insecta</taxon>
        <taxon>Pterygota</taxon>
        <taxon>Neoptera</taxon>
        <taxon>Paraneoptera</taxon>
        <taxon>Hemiptera</taxon>
        <taxon>Heteroptera</taxon>
        <taxon>Panheteroptera</taxon>
        <taxon>Cimicomorpha</taxon>
        <taxon>Reduviidae</taxon>
        <taxon>Triatominae</taxon>
        <taxon>Rhodnius</taxon>
    </lineage>
</organism>
<reference evidence="2" key="1">
    <citation type="submission" date="2015-05" db="UniProtKB">
        <authorList>
            <consortium name="EnsemblMetazoa"/>
        </authorList>
    </citation>
    <scope>IDENTIFICATION</scope>
</reference>
<dbReference type="RefSeq" id="XP_073968917.1">
    <property type="nucleotide sequence ID" value="XM_074112816.1"/>
</dbReference>
<dbReference type="EMBL" id="ACPB03014068">
    <property type="status" value="NOT_ANNOTATED_CDS"/>
    <property type="molecule type" value="Genomic_DNA"/>
</dbReference>
<dbReference type="HOGENOM" id="CLU_1201146_0_0_1"/>
<proteinExistence type="predicted"/>
<dbReference type="GeneID" id="141446282"/>
<feature type="compositionally biased region" description="Low complexity" evidence="1">
    <location>
        <begin position="166"/>
        <end position="178"/>
    </location>
</feature>
<name>T1IEE0_RHOPR</name>
<feature type="region of interest" description="Disordered" evidence="1">
    <location>
        <begin position="130"/>
        <end position="231"/>
    </location>
</feature>
<dbReference type="Proteomes" id="UP000015103">
    <property type="component" value="Unassembled WGS sequence"/>
</dbReference>
<feature type="compositionally biased region" description="Polar residues" evidence="1">
    <location>
        <begin position="197"/>
        <end position="214"/>
    </location>
</feature>
<dbReference type="VEuPathDB" id="VectorBase:RPRC014660"/>
<evidence type="ECO:0000256" key="1">
    <source>
        <dbReference type="SAM" id="MobiDB-lite"/>
    </source>
</evidence>
<dbReference type="InParanoid" id="T1IEE0"/>
<dbReference type="EnsemblMetazoa" id="RPRC014660-RA">
    <property type="protein sequence ID" value="RPRC014660-PA"/>
    <property type="gene ID" value="RPRC014660"/>
</dbReference>
<evidence type="ECO:0000313" key="2">
    <source>
        <dbReference type="EnsemblMetazoa" id="RPRC014660-PA"/>
    </source>
</evidence>